<organism evidence="9 10">
    <name type="scientific">Vreelandella halophila</name>
    <dbReference type="NCBI Taxonomy" id="86177"/>
    <lineage>
        <taxon>Bacteria</taxon>
        <taxon>Pseudomonadati</taxon>
        <taxon>Pseudomonadota</taxon>
        <taxon>Gammaproteobacteria</taxon>
        <taxon>Oceanospirillales</taxon>
        <taxon>Halomonadaceae</taxon>
        <taxon>Vreelandella</taxon>
    </lineage>
</organism>
<proteinExistence type="inferred from homology"/>
<dbReference type="InterPro" id="IPR000060">
    <property type="entry name" value="BCCT_transptr"/>
</dbReference>
<dbReference type="InterPro" id="IPR018093">
    <property type="entry name" value="BCCT_CS"/>
</dbReference>
<protein>
    <submittedName>
        <fullName evidence="9">BCCT family transporter</fullName>
    </submittedName>
</protein>
<keyword evidence="5 8" id="KW-0812">Transmembrane</keyword>
<feature type="transmembrane region" description="Helical" evidence="8">
    <location>
        <begin position="324"/>
        <end position="341"/>
    </location>
</feature>
<evidence type="ECO:0000256" key="3">
    <source>
        <dbReference type="ARBA" id="ARBA00022448"/>
    </source>
</evidence>
<dbReference type="NCBIfam" id="TIGR00842">
    <property type="entry name" value="bcct"/>
    <property type="match status" value="1"/>
</dbReference>
<evidence type="ECO:0000256" key="8">
    <source>
        <dbReference type="SAM" id="Phobius"/>
    </source>
</evidence>
<feature type="transmembrane region" description="Helical" evidence="8">
    <location>
        <begin position="407"/>
        <end position="426"/>
    </location>
</feature>
<dbReference type="OrthoDB" id="9775735at2"/>
<dbReference type="GO" id="GO:0022857">
    <property type="term" value="F:transmembrane transporter activity"/>
    <property type="evidence" value="ECO:0007669"/>
    <property type="project" value="InterPro"/>
</dbReference>
<accession>A0A9X4YB50</accession>
<comment type="similarity">
    <text evidence="2">Belongs to the BCCT transporter (TC 2.A.15) family.</text>
</comment>
<dbReference type="Pfam" id="PF02028">
    <property type="entry name" value="BCCT"/>
    <property type="match status" value="1"/>
</dbReference>
<dbReference type="Proteomes" id="UP000460751">
    <property type="component" value="Unassembled WGS sequence"/>
</dbReference>
<evidence type="ECO:0000256" key="1">
    <source>
        <dbReference type="ARBA" id="ARBA00004651"/>
    </source>
</evidence>
<feature type="transmembrane region" description="Helical" evidence="8">
    <location>
        <begin position="269"/>
        <end position="293"/>
    </location>
</feature>
<keyword evidence="6 8" id="KW-1133">Transmembrane helix</keyword>
<feature type="transmembrane region" description="Helical" evidence="8">
    <location>
        <begin position="59"/>
        <end position="78"/>
    </location>
</feature>
<dbReference type="PANTHER" id="PTHR30047">
    <property type="entry name" value="HIGH-AFFINITY CHOLINE TRANSPORT PROTEIN-RELATED"/>
    <property type="match status" value="1"/>
</dbReference>
<keyword evidence="10" id="KW-1185">Reference proteome</keyword>
<feature type="transmembrane region" description="Helical" evidence="8">
    <location>
        <begin position="98"/>
        <end position="119"/>
    </location>
</feature>
<dbReference type="RefSeq" id="WP_160898607.1">
    <property type="nucleotide sequence ID" value="NZ_WMEX01000003.1"/>
</dbReference>
<feature type="transmembrane region" description="Helical" evidence="8">
    <location>
        <begin position="190"/>
        <end position="216"/>
    </location>
</feature>
<keyword evidence="7 8" id="KW-0472">Membrane</keyword>
<feature type="transmembrane region" description="Helical" evidence="8">
    <location>
        <begin position="236"/>
        <end position="257"/>
    </location>
</feature>
<evidence type="ECO:0000256" key="5">
    <source>
        <dbReference type="ARBA" id="ARBA00022692"/>
    </source>
</evidence>
<feature type="transmembrane region" description="Helical" evidence="8">
    <location>
        <begin position="353"/>
        <end position="371"/>
    </location>
</feature>
<evidence type="ECO:0000313" key="9">
    <source>
        <dbReference type="EMBL" id="MYL26526.1"/>
    </source>
</evidence>
<reference evidence="9 10" key="1">
    <citation type="submission" date="2019-11" db="EMBL/GenBank/DDBJ databases">
        <title>Genome sequences of 17 halophilic strains isolated from different environments.</title>
        <authorList>
            <person name="Furrow R.E."/>
        </authorList>
    </citation>
    <scope>NUCLEOTIDE SEQUENCE [LARGE SCALE GENOMIC DNA]</scope>
    <source>
        <strain evidence="9 10">22507_15_FS</strain>
    </source>
</reference>
<dbReference type="EMBL" id="WMEX01000003">
    <property type="protein sequence ID" value="MYL26526.1"/>
    <property type="molecule type" value="Genomic_DNA"/>
</dbReference>
<sequence>MARDLRPARPERFFSTVNPTVFVASAVIVVGFVLFGVGAPETAGRVFGEIQGFITEYLGWVYLLAVTVFLGFLVWLLFSRYGSIRLGEPDARPQFGKAAWFSMLFSTGMGIGLVFWSIAEPILHFQNPPTGEGGTPAAARQAMIYTFFHWGLHAWAVYVVLGLSVAYFSYRHHLPLTIRSIFYPLLGDRIYGPIGHLIDILAVFGTLFGLATSLGFGAMQLNTGLNVLVDLPVSKWSQVGIIGFITGVAVLSVISGLDRGLKWLSVFNLGLALVMLLFVLALGPTLFIIRFLLDATGGYLTQLIELSLSTDPMGGSEWQKSWTIFYWGWWIAWSPFVGIFIARISHGRTIREFIVGVLMMPTAFVLVWMATFGGTALEMALGQGGGGIAEAVAEDTTVALYVTLEQLPLAGITSALATLLIATYFVTSSDSGTHVVDALISRGSKRSPRRQRVIWGITEGLVASTLLLVGGAGALDSLQTASVTAGLPVAVILAFACINLQRALKREYRVEGVEPPWG</sequence>
<dbReference type="PANTHER" id="PTHR30047:SF7">
    <property type="entry name" value="HIGH-AFFINITY CHOLINE TRANSPORT PROTEIN"/>
    <property type="match status" value="1"/>
</dbReference>
<dbReference type="PROSITE" id="PS01303">
    <property type="entry name" value="BCCT"/>
    <property type="match status" value="1"/>
</dbReference>
<keyword evidence="3" id="KW-0813">Transport</keyword>
<dbReference type="AlphaFoldDB" id="A0A9X4YB50"/>
<evidence type="ECO:0000256" key="6">
    <source>
        <dbReference type="ARBA" id="ARBA00022989"/>
    </source>
</evidence>
<feature type="transmembrane region" description="Helical" evidence="8">
    <location>
        <begin position="21"/>
        <end position="39"/>
    </location>
</feature>
<feature type="transmembrane region" description="Helical" evidence="8">
    <location>
        <begin position="481"/>
        <end position="500"/>
    </location>
</feature>
<gene>
    <name evidence="9" type="ORF">GLW01_06920</name>
</gene>
<evidence type="ECO:0000256" key="2">
    <source>
        <dbReference type="ARBA" id="ARBA00005658"/>
    </source>
</evidence>
<keyword evidence="4" id="KW-1003">Cell membrane</keyword>
<evidence type="ECO:0000256" key="4">
    <source>
        <dbReference type="ARBA" id="ARBA00022475"/>
    </source>
</evidence>
<dbReference type="GO" id="GO:0005886">
    <property type="term" value="C:plasma membrane"/>
    <property type="evidence" value="ECO:0007669"/>
    <property type="project" value="UniProtKB-SubCell"/>
</dbReference>
<comment type="caution">
    <text evidence="9">The sequence shown here is derived from an EMBL/GenBank/DDBJ whole genome shotgun (WGS) entry which is preliminary data.</text>
</comment>
<evidence type="ECO:0000313" key="10">
    <source>
        <dbReference type="Proteomes" id="UP000460751"/>
    </source>
</evidence>
<feature type="transmembrane region" description="Helical" evidence="8">
    <location>
        <begin position="152"/>
        <end position="170"/>
    </location>
</feature>
<name>A0A9X4YB50_9GAMM</name>
<feature type="transmembrane region" description="Helical" evidence="8">
    <location>
        <begin position="453"/>
        <end position="475"/>
    </location>
</feature>
<evidence type="ECO:0000256" key="7">
    <source>
        <dbReference type="ARBA" id="ARBA00023136"/>
    </source>
</evidence>
<comment type="subcellular location">
    <subcellularLocation>
        <location evidence="1">Cell membrane</location>
        <topology evidence="1">Multi-pass membrane protein</topology>
    </subcellularLocation>
</comment>